<evidence type="ECO:0000256" key="3">
    <source>
        <dbReference type="ARBA" id="ARBA00023242"/>
    </source>
</evidence>
<feature type="compositionally biased region" description="Low complexity" evidence="4">
    <location>
        <begin position="417"/>
        <end position="438"/>
    </location>
</feature>
<protein>
    <recommendedName>
        <fullName evidence="5">CRC domain-containing protein</fullName>
    </recommendedName>
</protein>
<feature type="compositionally biased region" description="Polar residues" evidence="4">
    <location>
        <begin position="526"/>
        <end position="546"/>
    </location>
</feature>
<comment type="subcellular location">
    <subcellularLocation>
        <location evidence="1">Nucleus</location>
    </subcellularLocation>
</comment>
<evidence type="ECO:0000313" key="7">
    <source>
        <dbReference type="Proteomes" id="UP000594454"/>
    </source>
</evidence>
<evidence type="ECO:0000313" key="6">
    <source>
        <dbReference type="EMBL" id="CAD7088541.1"/>
    </source>
</evidence>
<dbReference type="EMBL" id="LR899012">
    <property type="protein sequence ID" value="CAD7088541.1"/>
    <property type="molecule type" value="Genomic_DNA"/>
</dbReference>
<feature type="compositionally biased region" description="Basic and acidic residues" evidence="4">
    <location>
        <begin position="712"/>
        <end position="726"/>
    </location>
</feature>
<feature type="compositionally biased region" description="Low complexity" evidence="4">
    <location>
        <begin position="99"/>
        <end position="116"/>
    </location>
</feature>
<evidence type="ECO:0000256" key="4">
    <source>
        <dbReference type="SAM" id="MobiDB-lite"/>
    </source>
</evidence>
<feature type="compositionally biased region" description="Polar residues" evidence="4">
    <location>
        <begin position="404"/>
        <end position="416"/>
    </location>
</feature>
<dbReference type="FunCoup" id="A0A7R8UXY3">
    <property type="interactions" value="1598"/>
</dbReference>
<feature type="region of interest" description="Disordered" evidence="4">
    <location>
        <begin position="311"/>
        <end position="335"/>
    </location>
</feature>
<dbReference type="GO" id="GO:0005634">
    <property type="term" value="C:nucleus"/>
    <property type="evidence" value="ECO:0007669"/>
    <property type="project" value="UniProtKB-SubCell"/>
</dbReference>
<dbReference type="PANTHER" id="PTHR12446:SF34">
    <property type="entry name" value="PROTEIN LIN-54 HOMOLOG"/>
    <property type="match status" value="1"/>
</dbReference>
<proteinExistence type="inferred from homology"/>
<evidence type="ECO:0000259" key="5">
    <source>
        <dbReference type="PROSITE" id="PS51634"/>
    </source>
</evidence>
<feature type="domain" description="CRC" evidence="5">
    <location>
        <begin position="580"/>
        <end position="693"/>
    </location>
</feature>
<keyword evidence="3" id="KW-0539">Nucleus</keyword>
<dbReference type="InterPro" id="IPR028307">
    <property type="entry name" value="Lin-54_fam"/>
</dbReference>
<organism evidence="6 7">
    <name type="scientific">Hermetia illucens</name>
    <name type="common">Black soldier fly</name>
    <dbReference type="NCBI Taxonomy" id="343691"/>
    <lineage>
        <taxon>Eukaryota</taxon>
        <taxon>Metazoa</taxon>
        <taxon>Ecdysozoa</taxon>
        <taxon>Arthropoda</taxon>
        <taxon>Hexapoda</taxon>
        <taxon>Insecta</taxon>
        <taxon>Pterygota</taxon>
        <taxon>Neoptera</taxon>
        <taxon>Endopterygota</taxon>
        <taxon>Diptera</taxon>
        <taxon>Brachycera</taxon>
        <taxon>Stratiomyomorpha</taxon>
        <taxon>Stratiomyidae</taxon>
        <taxon>Hermetiinae</taxon>
        <taxon>Hermetia</taxon>
    </lineage>
</organism>
<dbReference type="SMART" id="SM01114">
    <property type="entry name" value="CXC"/>
    <property type="match status" value="2"/>
</dbReference>
<dbReference type="InterPro" id="IPR033467">
    <property type="entry name" value="Tesmin/TSO1-like_CXC"/>
</dbReference>
<dbReference type="InParanoid" id="A0A7R8UXY3"/>
<feature type="region of interest" description="Disordered" evidence="4">
    <location>
        <begin position="70"/>
        <end position="118"/>
    </location>
</feature>
<dbReference type="PROSITE" id="PS51634">
    <property type="entry name" value="CRC"/>
    <property type="match status" value="1"/>
</dbReference>
<comment type="similarity">
    <text evidence="2">Belongs to the lin-54 family.</text>
</comment>
<evidence type="ECO:0000256" key="2">
    <source>
        <dbReference type="ARBA" id="ARBA00007267"/>
    </source>
</evidence>
<name>A0A7R8UXY3_HERIL</name>
<evidence type="ECO:0000256" key="1">
    <source>
        <dbReference type="ARBA" id="ARBA00004123"/>
    </source>
</evidence>
<gene>
    <name evidence="6" type="ORF">HERILL_LOCUS11152</name>
</gene>
<feature type="compositionally biased region" description="Low complexity" evidence="4">
    <location>
        <begin position="320"/>
        <end position="335"/>
    </location>
</feature>
<dbReference type="Proteomes" id="UP000594454">
    <property type="component" value="Chromosome 4"/>
</dbReference>
<dbReference type="OrthoDB" id="6283463at2759"/>
<dbReference type="InterPro" id="IPR005172">
    <property type="entry name" value="CRC"/>
</dbReference>
<feature type="region of interest" description="Disordered" evidence="4">
    <location>
        <begin position="397"/>
        <end position="438"/>
    </location>
</feature>
<dbReference type="Pfam" id="PF03638">
    <property type="entry name" value="TCR"/>
    <property type="match status" value="2"/>
</dbReference>
<feature type="region of interest" description="Disordered" evidence="4">
    <location>
        <begin position="698"/>
        <end position="746"/>
    </location>
</feature>
<accession>A0A7R8UXY3</accession>
<keyword evidence="7" id="KW-1185">Reference proteome</keyword>
<feature type="compositionally biased region" description="Polar residues" evidence="4">
    <location>
        <begin position="85"/>
        <end position="94"/>
    </location>
</feature>
<sequence length="807" mass="87542">MLLETSSLLRNEMKKRVGKIFSNLKCLTFGKKKNGGRLNVFNRHFKVALDVESQLILSVTFEQELKHGQHISGINDSPTEETAIKSASDSSLPRKNTDEASTSAESPSTSIPTSSDLEQLPQQKVVSLAKIIPKQTATSTISKIPTTVTASNSGQVVIIQGPSGPLPVRIAGSSAASNKVGVTVSSSLNPTGTMVNAKTTVTSPKDSPTTKSQPVTIQVLKMPDGSLVPIKNNKALNLTNLSNISQLNVGSGRPVIVKTSNGSKTVIGAQTKISPGAPVLKSLTLAEAQKAGFIKPKSLDLPSMNKLQKILPSPSPTTPTAPSITSTTTTSTASTKEITIKSETDGSTKQIVVPQHMLKLQSSGAIQAIQIPGKPGLQYVRVLSNTAASTAKTVSAAVKKESSPTKSQPPQRVVINSSGKPSVSIVSSNKESTSTTTKGNVRVISTVPTLRKIQDPSVTKLISTPQTDSEATASTTQLQIRKVNHTNLNNNNSEPKLLNAQIASGTYGKSSASSHQVVRKIVPAEQRTSTSTSDEPPRTKQYSTLKSPPLQMSLKTSPEFTEEQISMLFGKRSPTPEALRRKHCNCTKSQCLKLYCDCFANGEFCQDCNCKECYNNLEYEDERQKAIKICLERNPNAFKPKITKAKDQSDLRLHNKGCNCKRSGCLKNYCECYEAKIACSSNCKCFGCRNVEDRSERDRFEDPQGQTVQPTERTRAPKRPHDEVLERPSMSSASSSLRLQDGQPPNKQPYNFITQDVVDATIQCMIAQVDECKKNGMSNKITERMIIEELGRCLVEIIDFSIRNMDN</sequence>
<dbReference type="AlphaFoldDB" id="A0A7R8UXY3"/>
<feature type="region of interest" description="Disordered" evidence="4">
    <location>
        <begin position="508"/>
        <end position="552"/>
    </location>
</feature>
<dbReference type="GO" id="GO:0006355">
    <property type="term" value="P:regulation of DNA-templated transcription"/>
    <property type="evidence" value="ECO:0007669"/>
    <property type="project" value="TreeGrafter"/>
</dbReference>
<dbReference type="PANTHER" id="PTHR12446">
    <property type="entry name" value="TESMIN/TSO1-RELATED"/>
    <property type="match status" value="1"/>
</dbReference>
<reference evidence="6 7" key="1">
    <citation type="submission" date="2020-11" db="EMBL/GenBank/DDBJ databases">
        <authorList>
            <person name="Wallbank WR R."/>
            <person name="Pardo Diaz C."/>
            <person name="Kozak K."/>
            <person name="Martin S."/>
            <person name="Jiggins C."/>
            <person name="Moest M."/>
            <person name="Warren A I."/>
            <person name="Generalovic N T."/>
            <person name="Byers J.R.P. K."/>
            <person name="Montejo-Kovacevich G."/>
            <person name="Yen C E."/>
        </authorList>
    </citation>
    <scope>NUCLEOTIDE SEQUENCE [LARGE SCALE GENOMIC DNA]</scope>
</reference>